<evidence type="ECO:0000256" key="2">
    <source>
        <dbReference type="ARBA" id="ARBA00006305"/>
    </source>
</evidence>
<dbReference type="FunFam" id="1.10.287.70:FF:000031">
    <property type="entry name" value="Potassium/sodium hyperpolarization-activated cyclic nucleotide-gated channel 1, putative"/>
    <property type="match status" value="1"/>
</dbReference>
<dbReference type="InterPro" id="IPR018488">
    <property type="entry name" value="cNMP-bd_CS"/>
</dbReference>
<feature type="region of interest" description="Disordered" evidence="23">
    <location>
        <begin position="1043"/>
        <end position="1062"/>
    </location>
</feature>
<evidence type="ECO:0000256" key="13">
    <source>
        <dbReference type="ARBA" id="ARBA00022989"/>
    </source>
</evidence>
<keyword evidence="17" id="KW-0114">cAMP</keyword>
<keyword evidence="15" id="KW-0406">Ion transport</keyword>
<feature type="transmembrane region" description="Helical" evidence="24">
    <location>
        <begin position="461"/>
        <end position="482"/>
    </location>
</feature>
<dbReference type="Gene3D" id="1.10.287.70">
    <property type="match status" value="1"/>
</dbReference>
<dbReference type="SMART" id="SM00100">
    <property type="entry name" value="cNMP"/>
    <property type="match status" value="1"/>
</dbReference>
<dbReference type="Pfam" id="PF00520">
    <property type="entry name" value="Ion_trans"/>
    <property type="match status" value="1"/>
</dbReference>
<dbReference type="PANTHER" id="PTHR45689">
    <property type="entry name" value="I[[H]] CHANNEL, ISOFORM E"/>
    <property type="match status" value="1"/>
</dbReference>
<feature type="region of interest" description="Disordered" evidence="23">
    <location>
        <begin position="113"/>
        <end position="153"/>
    </location>
</feature>
<keyword evidence="13 24" id="KW-1133">Transmembrane helix</keyword>
<comment type="similarity">
    <text evidence="2">Belongs to the potassium channel HCN family.</text>
</comment>
<keyword evidence="3" id="KW-0813">Transport</keyword>
<feature type="compositionally biased region" description="Polar residues" evidence="23">
    <location>
        <begin position="1043"/>
        <end position="1054"/>
    </location>
</feature>
<dbReference type="SUPFAM" id="SSF51206">
    <property type="entry name" value="cAMP-binding domain-like"/>
    <property type="match status" value="1"/>
</dbReference>
<dbReference type="PROSITE" id="PS00888">
    <property type="entry name" value="CNMP_BINDING_1"/>
    <property type="match status" value="1"/>
</dbReference>
<comment type="subcellular location">
    <subcellularLocation>
        <location evidence="1">Cell membrane</location>
        <topology evidence="1">Multi-pass membrane protein</topology>
    </subcellularLocation>
</comment>
<feature type="transmembrane region" description="Helical" evidence="24">
    <location>
        <begin position="430"/>
        <end position="449"/>
    </location>
</feature>
<keyword evidence="10" id="KW-0631">Potassium channel</keyword>
<name>A0A6P8EWA1_CLUHA</name>
<feature type="transmembrane region" description="Helical" evidence="24">
    <location>
        <begin position="258"/>
        <end position="277"/>
    </location>
</feature>
<dbReference type="InterPro" id="IPR051413">
    <property type="entry name" value="K/Na_HCN_channel"/>
</dbReference>
<dbReference type="GO" id="GO:0003254">
    <property type="term" value="P:regulation of membrane depolarization"/>
    <property type="evidence" value="ECO:0007669"/>
    <property type="project" value="TreeGrafter"/>
</dbReference>
<organism evidence="26 27">
    <name type="scientific">Clupea harengus</name>
    <name type="common">Atlantic herring</name>
    <dbReference type="NCBI Taxonomy" id="7950"/>
    <lineage>
        <taxon>Eukaryota</taxon>
        <taxon>Metazoa</taxon>
        <taxon>Chordata</taxon>
        <taxon>Craniata</taxon>
        <taxon>Vertebrata</taxon>
        <taxon>Euteleostomi</taxon>
        <taxon>Actinopterygii</taxon>
        <taxon>Neopterygii</taxon>
        <taxon>Teleostei</taxon>
        <taxon>Clupei</taxon>
        <taxon>Clupeiformes</taxon>
        <taxon>Clupeoidei</taxon>
        <taxon>Clupeidae</taxon>
        <taxon>Clupea</taxon>
    </lineage>
</organism>
<dbReference type="SUPFAM" id="SSF81324">
    <property type="entry name" value="Voltage-gated potassium channels"/>
    <property type="match status" value="1"/>
</dbReference>
<dbReference type="KEGG" id="char:105892330"/>
<keyword evidence="14" id="KW-0915">Sodium</keyword>
<evidence type="ECO:0000256" key="5">
    <source>
        <dbReference type="ARBA" id="ARBA00022475"/>
    </source>
</evidence>
<keyword evidence="16 24" id="KW-0472">Membrane</keyword>
<evidence type="ECO:0000256" key="4">
    <source>
        <dbReference type="ARBA" id="ARBA00022461"/>
    </source>
</evidence>
<feature type="domain" description="Cyclic nucleotide-binding" evidence="25">
    <location>
        <begin position="560"/>
        <end position="675"/>
    </location>
</feature>
<feature type="compositionally biased region" description="Low complexity" evidence="23">
    <location>
        <begin position="796"/>
        <end position="810"/>
    </location>
</feature>
<evidence type="ECO:0000256" key="17">
    <source>
        <dbReference type="ARBA" id="ARBA00023149"/>
    </source>
</evidence>
<keyword evidence="12" id="KW-0630">Potassium</keyword>
<feature type="region of interest" description="Disordered" evidence="23">
    <location>
        <begin position="1184"/>
        <end position="1232"/>
    </location>
</feature>
<dbReference type="Pfam" id="PF08412">
    <property type="entry name" value="Ion_trans_N"/>
    <property type="match status" value="1"/>
</dbReference>
<feature type="compositionally biased region" description="Low complexity" evidence="23">
    <location>
        <begin position="1081"/>
        <end position="1092"/>
    </location>
</feature>
<dbReference type="GO" id="GO:0030425">
    <property type="term" value="C:dendrite"/>
    <property type="evidence" value="ECO:0007669"/>
    <property type="project" value="TreeGrafter"/>
</dbReference>
<evidence type="ECO:0000256" key="18">
    <source>
        <dbReference type="ARBA" id="ARBA00023201"/>
    </source>
</evidence>
<sequence length="1232" mass="134970">MDRLHSSMRNRLYSLPQHIGHKAAMTGDGEDGDKDTRRKSVKMQHLPSPSSTGSKKGIRETNSGETDTDAGRLFKTNVNGDCRRFRGSLSSISSRHTHDSNSAEQRRLIADTDLSPADDNPTDEPGSGADQGAQGDGAGASGGAGAQEASPGEQPSFIKLEGIDQIMSDDDRMYQTGFMRRQFRAMLQPGVNKFSLRMFGSERAVEREQERVKSAGFWIIHPYSDFRFYWDLIMLLLMVGNLIIIPVGITFFKDEQTPAWIVFNVVSDTFFLVDLVLNFRTGIVKEDSTAIILDPQEIKRRYLRSWFAVDFISSIPVDYIFLIVETRIDTDFYKTARALRIVRFMKILSLLRLLRLSRLIRYIHQWEEIFHMTYDLASAMVRIVNLIGMMLLLCHWDGCLQFLVPMLQDFPADCWVSKNKMVNDTWGEQYSYALFKAMSHMLCIGYGMYPPVGMTDVWLTILSMIVGATCYAMFVGHATTLIQSLDSSRRQYQEKYKQVEQYMSFHKLPADMRQRIHDYYEHRYQGKMFDEESILGELNEPLREEIISFNCRKLVATMPLFANADPNFVTSMLTKLRFEVFQPGDYIIKEGTVGKKMYFIQHGVLSVLTKGSKETKISDGSYFGEICLLTRGRRTASVRAETYCRLYSLSVDHFNEVLEEYPMMRRAFETVALDRLDRIGKKSSVLQHKVQCDLNSGVLNYQENEIIQQIVQHDRDMAHCAHLVPTNTSSLRGRDPAHTPVIWAPLIQAPLQAAAATTSVGIALTRHPHLPHTLFRPPAARLGSLKGRPGQARRFPSGASSLAAAAPGPSQFSSGVETPILDSLRAKRASSASLFSGFQSPPRSFLSSATTSTTTCTTTTVTLPSRSKGAAAASFPQRQPSPVCVSTSSSSAQLHSPPPHMAPTLPLSQESFSTVPLPGFFQQGAPAAAAAAAGRGPFAAAGSSLAPLIASSINPILSQLQASQAKPALARPSQELIRLGRTSSNQPFALYSTSRSPTASRNLLEQPVSLSPPSSTPARQAGHQVVVTPVLMPESSALASLAQYGSRTASPSDTSPVPSPLLQSPLLEKRWQHSPGPSPGPGQASCASGAPASPGLLTATHTLFPLQTPSLQREVAECVVDLSLQDVSTITASHTPPPRLKEGSKVTVLVSPETCSPHTELKTCFSARTSPSLGSRPFCTIPGPVTLSRQTSPAPLSPRLLQGGSPTAPPRDGSAPGMPGGVPSHPKLPSNL</sequence>
<evidence type="ECO:0000256" key="24">
    <source>
        <dbReference type="SAM" id="Phobius"/>
    </source>
</evidence>
<proteinExistence type="inferred from homology"/>
<feature type="compositionally biased region" description="Low complexity" evidence="23">
    <location>
        <begin position="880"/>
        <end position="891"/>
    </location>
</feature>
<keyword evidence="5" id="KW-1003">Cell membrane</keyword>
<keyword evidence="8 24" id="KW-0812">Transmembrane</keyword>
<dbReference type="GO" id="GO:0005249">
    <property type="term" value="F:voltage-gated potassium channel activity"/>
    <property type="evidence" value="ECO:0007669"/>
    <property type="project" value="InterPro"/>
</dbReference>
<dbReference type="FunFam" id="1.10.287.630:FF:000002">
    <property type="entry name" value="Potassium/sodium hyperpolarization-activated cyclic nucleotide-gated channel 4"/>
    <property type="match status" value="1"/>
</dbReference>
<comment type="catalytic activity">
    <reaction evidence="22">
        <text>Na(+)(in) = Na(+)(out)</text>
        <dbReference type="Rhea" id="RHEA:34963"/>
        <dbReference type="ChEBI" id="CHEBI:29101"/>
    </reaction>
</comment>
<feature type="transmembrane region" description="Helical" evidence="24">
    <location>
        <begin position="228"/>
        <end position="252"/>
    </location>
</feature>
<dbReference type="GO" id="GO:0030424">
    <property type="term" value="C:axon"/>
    <property type="evidence" value="ECO:0007669"/>
    <property type="project" value="TreeGrafter"/>
</dbReference>
<evidence type="ECO:0000256" key="10">
    <source>
        <dbReference type="ARBA" id="ARBA00022826"/>
    </source>
</evidence>
<evidence type="ECO:0000256" key="6">
    <source>
        <dbReference type="ARBA" id="ARBA00022538"/>
    </source>
</evidence>
<evidence type="ECO:0000256" key="15">
    <source>
        <dbReference type="ARBA" id="ARBA00023065"/>
    </source>
</evidence>
<dbReference type="Gene3D" id="2.60.120.10">
    <property type="entry name" value="Jelly Rolls"/>
    <property type="match status" value="1"/>
</dbReference>
<dbReference type="InterPro" id="IPR018490">
    <property type="entry name" value="cNMP-bd_dom_sf"/>
</dbReference>
<evidence type="ECO:0000256" key="12">
    <source>
        <dbReference type="ARBA" id="ARBA00022958"/>
    </source>
</evidence>
<dbReference type="PROSITE" id="PS50042">
    <property type="entry name" value="CNMP_BINDING_3"/>
    <property type="match status" value="1"/>
</dbReference>
<dbReference type="InterPro" id="IPR003938">
    <property type="entry name" value="K_chnl_volt-dep_EAG/ELK/ERG"/>
</dbReference>
<evidence type="ECO:0000256" key="19">
    <source>
        <dbReference type="ARBA" id="ARBA00023286"/>
    </source>
</evidence>
<dbReference type="CDD" id="cd00038">
    <property type="entry name" value="CAP_ED"/>
    <property type="match status" value="1"/>
</dbReference>
<dbReference type="GO" id="GO:0030552">
    <property type="term" value="F:cAMP binding"/>
    <property type="evidence" value="ECO:0007669"/>
    <property type="project" value="UniProtKB-KW"/>
</dbReference>
<evidence type="ECO:0000256" key="23">
    <source>
        <dbReference type="SAM" id="MobiDB-lite"/>
    </source>
</evidence>
<dbReference type="InterPro" id="IPR014710">
    <property type="entry name" value="RmlC-like_jellyroll"/>
</dbReference>
<dbReference type="InterPro" id="IPR013621">
    <property type="entry name" value="Ion_trans_N"/>
</dbReference>
<evidence type="ECO:0000259" key="25">
    <source>
        <dbReference type="PROSITE" id="PS50042"/>
    </source>
</evidence>
<dbReference type="InterPro" id="IPR000595">
    <property type="entry name" value="cNMP-bd_dom"/>
</dbReference>
<evidence type="ECO:0000256" key="11">
    <source>
        <dbReference type="ARBA" id="ARBA00022882"/>
    </source>
</evidence>
<evidence type="ECO:0000256" key="7">
    <source>
        <dbReference type="ARBA" id="ARBA00022566"/>
    </source>
</evidence>
<protein>
    <submittedName>
        <fullName evidence="27">Potassium/sodium hyperpolarization-activated cyclic nucleotide-gated channel 3</fullName>
    </submittedName>
</protein>
<evidence type="ECO:0000313" key="26">
    <source>
        <dbReference type="Proteomes" id="UP000515152"/>
    </source>
</evidence>
<evidence type="ECO:0000256" key="3">
    <source>
        <dbReference type="ARBA" id="ARBA00022448"/>
    </source>
</evidence>
<feature type="compositionally biased region" description="Polar residues" evidence="23">
    <location>
        <begin position="47"/>
        <end position="65"/>
    </location>
</feature>
<evidence type="ECO:0000256" key="16">
    <source>
        <dbReference type="ARBA" id="ARBA00023136"/>
    </source>
</evidence>
<keyword evidence="26" id="KW-1185">Reference proteome</keyword>
<evidence type="ECO:0000313" key="27">
    <source>
        <dbReference type="RefSeq" id="XP_031420543.1"/>
    </source>
</evidence>
<feature type="compositionally biased region" description="Gly residues" evidence="23">
    <location>
        <begin position="134"/>
        <end position="145"/>
    </location>
</feature>
<dbReference type="GO" id="GO:0005272">
    <property type="term" value="F:sodium channel activity"/>
    <property type="evidence" value="ECO:0007669"/>
    <property type="project" value="UniProtKB-KW"/>
</dbReference>
<accession>A0A6P8EWA1</accession>
<evidence type="ECO:0000256" key="20">
    <source>
        <dbReference type="ARBA" id="ARBA00023303"/>
    </source>
</evidence>
<keyword evidence="4" id="KW-0894">Sodium channel</keyword>
<keyword evidence="6" id="KW-0633">Potassium transport</keyword>
<dbReference type="OrthoDB" id="421226at2759"/>
<dbReference type="GeneID" id="105892330"/>
<dbReference type="InterPro" id="IPR005821">
    <property type="entry name" value="Ion_trans_dom"/>
</dbReference>
<feature type="region of interest" description="Disordered" evidence="23">
    <location>
        <begin position="1"/>
        <end position="75"/>
    </location>
</feature>
<dbReference type="GO" id="GO:0098855">
    <property type="term" value="C:HCN channel complex"/>
    <property type="evidence" value="ECO:0007669"/>
    <property type="project" value="TreeGrafter"/>
</dbReference>
<dbReference type="FunFam" id="2.60.120.10:FF:000007">
    <property type="entry name" value="Putative potassium/sodium hyperpolarization-activated cyclic nucleotide-gated channel 2"/>
    <property type="match status" value="1"/>
</dbReference>
<feature type="region of interest" description="Disordered" evidence="23">
    <location>
        <begin position="774"/>
        <end position="816"/>
    </location>
</feature>
<keyword evidence="7" id="KW-0116">cAMP-binding</keyword>
<keyword evidence="18" id="KW-0739">Sodium transport</keyword>
<dbReference type="Proteomes" id="UP000515152">
    <property type="component" value="Chromosome 3"/>
</dbReference>
<keyword evidence="19" id="KW-1071">Ligand-gated ion channel</keyword>
<comment type="catalytic activity">
    <reaction evidence="21">
        <text>K(+)(in) = K(+)(out)</text>
        <dbReference type="Rhea" id="RHEA:29463"/>
        <dbReference type="ChEBI" id="CHEBI:29103"/>
    </reaction>
</comment>
<feature type="region of interest" description="Disordered" evidence="23">
    <location>
        <begin position="865"/>
        <end position="898"/>
    </location>
</feature>
<gene>
    <name evidence="27" type="primary">hcn4l</name>
</gene>
<evidence type="ECO:0000256" key="9">
    <source>
        <dbReference type="ARBA" id="ARBA00022741"/>
    </source>
</evidence>
<evidence type="ECO:0000256" key="1">
    <source>
        <dbReference type="ARBA" id="ARBA00004651"/>
    </source>
</evidence>
<dbReference type="RefSeq" id="XP_031420543.1">
    <property type="nucleotide sequence ID" value="XM_031564683.1"/>
</dbReference>
<feature type="region of interest" description="Disordered" evidence="23">
    <location>
        <begin position="1070"/>
        <end position="1092"/>
    </location>
</feature>
<dbReference type="Pfam" id="PF00027">
    <property type="entry name" value="cNMP_binding"/>
    <property type="match status" value="1"/>
</dbReference>
<reference evidence="27" key="1">
    <citation type="submission" date="2025-08" db="UniProtKB">
        <authorList>
            <consortium name="RefSeq"/>
        </authorList>
    </citation>
    <scope>IDENTIFICATION</scope>
</reference>
<dbReference type="PANTHER" id="PTHR45689:SF4">
    <property type="entry name" value="POTASSIUM_SODIUM HYPERPOLARIZATION-ACTIVATED CYCLIC NUCLEOTIDE-GATED CHANNEL 4"/>
    <property type="match status" value="1"/>
</dbReference>
<evidence type="ECO:0000256" key="8">
    <source>
        <dbReference type="ARBA" id="ARBA00022692"/>
    </source>
</evidence>
<dbReference type="Gene3D" id="1.10.287.630">
    <property type="entry name" value="Helix hairpin bin"/>
    <property type="match status" value="1"/>
</dbReference>
<evidence type="ECO:0000256" key="22">
    <source>
        <dbReference type="ARBA" id="ARBA00036239"/>
    </source>
</evidence>
<evidence type="ECO:0000256" key="14">
    <source>
        <dbReference type="ARBA" id="ARBA00023053"/>
    </source>
</evidence>
<evidence type="ECO:0000256" key="21">
    <source>
        <dbReference type="ARBA" id="ARBA00034430"/>
    </source>
</evidence>
<keyword evidence="20" id="KW-0407">Ion channel</keyword>
<dbReference type="AlphaFoldDB" id="A0A6P8EWA1"/>
<dbReference type="CTD" id="556759"/>
<keyword evidence="9" id="KW-0547">Nucleotide-binding</keyword>
<dbReference type="PRINTS" id="PR01463">
    <property type="entry name" value="EAGCHANLFMLY"/>
</dbReference>
<keyword evidence="11" id="KW-0851">Voltage-gated channel</keyword>